<evidence type="ECO:0000259" key="6">
    <source>
        <dbReference type="Pfam" id="PF01207"/>
    </source>
</evidence>
<keyword evidence="3" id="KW-0288">FMN</keyword>
<sequence>MDFRNKFILAPMVRISTHPMRLIALRYGADYVFSEVNNLNTIDFILPDGTVTFRTSPEERGRVIAQLGTAKAESALEAARLLENDVTAIDVNMGCPKEFSMKGGMGAALLKKPDQVKSAAPDGFPEQVYSCSYGENFHPSYATHLRCGMELTTFFSEILTALTSNLRVPVTCKIRILLK</sequence>
<evidence type="ECO:0000313" key="8">
    <source>
        <dbReference type="Proteomes" id="UP000316759"/>
    </source>
</evidence>
<name>A0A504YMI0_FASGI</name>
<dbReference type="InterPro" id="IPR052582">
    <property type="entry name" value="tRNA-DUS-like"/>
</dbReference>
<dbReference type="AlphaFoldDB" id="A0A504YMI0"/>
<dbReference type="PANTHER" id="PTHR45936">
    <property type="entry name" value="TRNA-DIHYDROURIDINE(20) SYNTHASE [NAD(P)+]-LIKE"/>
    <property type="match status" value="1"/>
</dbReference>
<dbReference type="Proteomes" id="UP000316759">
    <property type="component" value="Unassembled WGS sequence"/>
</dbReference>
<dbReference type="PROSITE" id="PS01136">
    <property type="entry name" value="UPF0034"/>
    <property type="match status" value="1"/>
</dbReference>
<evidence type="ECO:0000256" key="3">
    <source>
        <dbReference type="ARBA" id="ARBA00022643"/>
    </source>
</evidence>
<dbReference type="EMBL" id="SUNJ01006024">
    <property type="protein sequence ID" value="TPP63132.1"/>
    <property type="molecule type" value="Genomic_DNA"/>
</dbReference>
<dbReference type="GO" id="GO:0050660">
    <property type="term" value="F:flavin adenine dinucleotide binding"/>
    <property type="evidence" value="ECO:0007669"/>
    <property type="project" value="InterPro"/>
</dbReference>
<dbReference type="Pfam" id="PF01207">
    <property type="entry name" value="Dus"/>
    <property type="match status" value="1"/>
</dbReference>
<feature type="domain" description="DUS-like FMN-binding" evidence="6">
    <location>
        <begin position="8"/>
        <end position="118"/>
    </location>
</feature>
<dbReference type="SUPFAM" id="SSF51395">
    <property type="entry name" value="FMN-linked oxidoreductases"/>
    <property type="match status" value="1"/>
</dbReference>
<reference evidence="7 8" key="1">
    <citation type="submission" date="2019-04" db="EMBL/GenBank/DDBJ databases">
        <title>Annotation for the trematode Fasciola gigantica.</title>
        <authorList>
            <person name="Choi Y.-J."/>
        </authorList>
    </citation>
    <scope>NUCLEOTIDE SEQUENCE [LARGE SCALE GENOMIC DNA]</scope>
    <source>
        <strain evidence="7">Uganda_cow_1</strain>
    </source>
</reference>
<evidence type="ECO:0000256" key="5">
    <source>
        <dbReference type="ARBA" id="ARBA00023002"/>
    </source>
</evidence>
<dbReference type="InterPro" id="IPR018517">
    <property type="entry name" value="tRNA_hU_synthase_CS"/>
</dbReference>
<dbReference type="Gene3D" id="3.20.20.70">
    <property type="entry name" value="Aldolase class I"/>
    <property type="match status" value="1"/>
</dbReference>
<keyword evidence="8" id="KW-1185">Reference proteome</keyword>
<dbReference type="InterPro" id="IPR013785">
    <property type="entry name" value="Aldolase_TIM"/>
</dbReference>
<dbReference type="GO" id="GO:0017150">
    <property type="term" value="F:tRNA dihydrouridine synthase activity"/>
    <property type="evidence" value="ECO:0007669"/>
    <property type="project" value="InterPro"/>
</dbReference>
<gene>
    <name evidence="7" type="ORF">FGIG_03093</name>
</gene>
<evidence type="ECO:0000256" key="4">
    <source>
        <dbReference type="ARBA" id="ARBA00022694"/>
    </source>
</evidence>
<dbReference type="CDD" id="cd02801">
    <property type="entry name" value="DUS_like_FMN"/>
    <property type="match status" value="1"/>
</dbReference>
<organism evidence="7 8">
    <name type="scientific">Fasciola gigantica</name>
    <name type="common">Giant liver fluke</name>
    <dbReference type="NCBI Taxonomy" id="46835"/>
    <lineage>
        <taxon>Eukaryota</taxon>
        <taxon>Metazoa</taxon>
        <taxon>Spiralia</taxon>
        <taxon>Lophotrochozoa</taxon>
        <taxon>Platyhelminthes</taxon>
        <taxon>Trematoda</taxon>
        <taxon>Digenea</taxon>
        <taxon>Plagiorchiida</taxon>
        <taxon>Echinostomata</taxon>
        <taxon>Echinostomatoidea</taxon>
        <taxon>Fasciolidae</taxon>
        <taxon>Fasciola</taxon>
    </lineage>
</organism>
<accession>A0A504YMI0</accession>
<evidence type="ECO:0000256" key="1">
    <source>
        <dbReference type="ARBA" id="ARBA00001917"/>
    </source>
</evidence>
<protein>
    <submittedName>
        <fullName evidence="7">tRNA-dihydrouridine(20) synthase [NAD(P)+]</fullName>
    </submittedName>
</protein>
<evidence type="ECO:0000256" key="2">
    <source>
        <dbReference type="ARBA" id="ARBA00022630"/>
    </source>
</evidence>
<dbReference type="OrthoDB" id="10262250at2759"/>
<dbReference type="GO" id="GO:0005737">
    <property type="term" value="C:cytoplasm"/>
    <property type="evidence" value="ECO:0007669"/>
    <property type="project" value="TreeGrafter"/>
</dbReference>
<dbReference type="STRING" id="46835.A0A504YMI0"/>
<evidence type="ECO:0000313" key="7">
    <source>
        <dbReference type="EMBL" id="TPP63132.1"/>
    </source>
</evidence>
<dbReference type="PANTHER" id="PTHR45936:SF1">
    <property type="entry name" value="TRNA-DIHYDROURIDINE(20) SYNTHASE [NAD(P)+]-LIKE"/>
    <property type="match status" value="1"/>
</dbReference>
<keyword evidence="5" id="KW-0560">Oxidoreductase</keyword>
<proteinExistence type="predicted"/>
<dbReference type="InterPro" id="IPR035587">
    <property type="entry name" value="DUS-like_FMN-bd"/>
</dbReference>
<comment type="caution">
    <text evidence="7">The sequence shown here is derived from an EMBL/GenBank/DDBJ whole genome shotgun (WGS) entry which is preliminary data.</text>
</comment>
<keyword evidence="2" id="KW-0285">Flavoprotein</keyword>
<keyword evidence="4" id="KW-0819">tRNA processing</keyword>
<comment type="cofactor">
    <cofactor evidence="1">
        <name>FMN</name>
        <dbReference type="ChEBI" id="CHEBI:58210"/>
    </cofactor>
</comment>